<feature type="region of interest" description="Disordered" evidence="2">
    <location>
        <begin position="38"/>
        <end position="112"/>
    </location>
</feature>
<protein>
    <submittedName>
        <fullName evidence="4">XP_029640472.1uncharacterized protein LOC115215450</fullName>
    </submittedName>
</protein>
<dbReference type="GO" id="GO:0003676">
    <property type="term" value="F:nucleic acid binding"/>
    <property type="evidence" value="ECO:0007669"/>
    <property type="project" value="InterPro"/>
</dbReference>
<reference evidence="4" key="1">
    <citation type="submission" date="2023-08" db="EMBL/GenBank/DDBJ databases">
        <authorList>
            <person name="Alioto T."/>
            <person name="Alioto T."/>
            <person name="Gomez Garrido J."/>
        </authorList>
    </citation>
    <scope>NUCLEOTIDE SEQUENCE</scope>
</reference>
<proteinExistence type="predicted"/>
<evidence type="ECO:0000313" key="4">
    <source>
        <dbReference type="EMBL" id="CAI9744384.1"/>
    </source>
</evidence>
<feature type="domain" description="CCHC-type" evidence="3">
    <location>
        <begin position="35"/>
        <end position="49"/>
    </location>
</feature>
<evidence type="ECO:0000256" key="1">
    <source>
        <dbReference type="PROSITE-ProRule" id="PRU00047"/>
    </source>
</evidence>
<name>A0AA36C1P9_OCTVU</name>
<dbReference type="InterPro" id="IPR001878">
    <property type="entry name" value="Znf_CCHC"/>
</dbReference>
<dbReference type="EMBL" id="OX597843">
    <property type="protein sequence ID" value="CAI9744384.1"/>
    <property type="molecule type" value="Genomic_DNA"/>
</dbReference>
<accession>A0AA36C1P9</accession>
<evidence type="ECO:0000256" key="2">
    <source>
        <dbReference type="SAM" id="MobiDB-lite"/>
    </source>
</evidence>
<evidence type="ECO:0000313" key="5">
    <source>
        <dbReference type="Proteomes" id="UP001162480"/>
    </source>
</evidence>
<dbReference type="PROSITE" id="PS50158">
    <property type="entry name" value="ZF_CCHC"/>
    <property type="match status" value="1"/>
</dbReference>
<dbReference type="AlphaFoldDB" id="A0AA36C1P9"/>
<keyword evidence="5" id="KW-1185">Reference proteome</keyword>
<keyword evidence="1" id="KW-0479">Metal-binding</keyword>
<gene>
    <name evidence="4" type="ORF">OCTVUL_1B023190</name>
</gene>
<evidence type="ECO:0000259" key="3">
    <source>
        <dbReference type="PROSITE" id="PS50158"/>
    </source>
</evidence>
<keyword evidence="1" id="KW-0862">Zinc</keyword>
<dbReference type="Proteomes" id="UP001162480">
    <property type="component" value="Chromosome 30"/>
</dbReference>
<feature type="compositionally biased region" description="Basic and acidic residues" evidence="2">
    <location>
        <begin position="64"/>
        <end position="89"/>
    </location>
</feature>
<organism evidence="4 5">
    <name type="scientific">Octopus vulgaris</name>
    <name type="common">Common octopus</name>
    <dbReference type="NCBI Taxonomy" id="6645"/>
    <lineage>
        <taxon>Eukaryota</taxon>
        <taxon>Metazoa</taxon>
        <taxon>Spiralia</taxon>
        <taxon>Lophotrochozoa</taxon>
        <taxon>Mollusca</taxon>
        <taxon>Cephalopoda</taxon>
        <taxon>Coleoidea</taxon>
        <taxon>Octopodiformes</taxon>
        <taxon>Octopoda</taxon>
        <taxon>Incirrata</taxon>
        <taxon>Octopodidae</taxon>
        <taxon>Octopus</taxon>
    </lineage>
</organism>
<dbReference type="GO" id="GO:0008270">
    <property type="term" value="F:zinc ion binding"/>
    <property type="evidence" value="ECO:0007669"/>
    <property type="project" value="UniProtKB-KW"/>
</dbReference>
<keyword evidence="1" id="KW-0863">Zinc-finger</keyword>
<sequence>MAIQAEAQTLEEIPEVLRLDEEERVLVFVEGRKPRCFGCGKKGHVRAECQPKPQAEEPSEKEETEEKKETKEVEKAAEKEKENEKEEGWSKVTKKKRKTETTPQEEENLKKRKEVTSSFMAIKATNNRLVNVLAAMAKVERIRKMKDFIIYKIGRKDYRRIKSEFFHDVGPLRLDMSPYLYEGLRRTPHEPKKKK</sequence>